<organism evidence="6">
    <name type="scientific">marine metagenome</name>
    <dbReference type="NCBI Taxonomy" id="408172"/>
    <lineage>
        <taxon>unclassified sequences</taxon>
        <taxon>metagenomes</taxon>
        <taxon>ecological metagenomes</taxon>
    </lineage>
</organism>
<dbReference type="GO" id="GO:0008448">
    <property type="term" value="F:N-acetylglucosamine-6-phosphate deacetylase activity"/>
    <property type="evidence" value="ECO:0007669"/>
    <property type="project" value="InterPro"/>
</dbReference>
<evidence type="ECO:0000256" key="3">
    <source>
        <dbReference type="ARBA" id="ARBA00022801"/>
    </source>
</evidence>
<keyword evidence="4" id="KW-0119">Carbohydrate metabolism</keyword>
<dbReference type="Pfam" id="PF01979">
    <property type="entry name" value="Amidohydro_1"/>
    <property type="match status" value="1"/>
</dbReference>
<dbReference type="EMBL" id="UINC01003823">
    <property type="protein sequence ID" value="SVA09535.1"/>
    <property type="molecule type" value="Genomic_DNA"/>
</dbReference>
<dbReference type="InterPro" id="IPR032466">
    <property type="entry name" value="Metal_Hydrolase"/>
</dbReference>
<dbReference type="PANTHER" id="PTHR11113:SF14">
    <property type="entry name" value="N-ACETYLGLUCOSAMINE-6-PHOSPHATE DEACETYLASE"/>
    <property type="match status" value="1"/>
</dbReference>
<dbReference type="GO" id="GO:0006046">
    <property type="term" value="P:N-acetylglucosamine catabolic process"/>
    <property type="evidence" value="ECO:0007669"/>
    <property type="project" value="TreeGrafter"/>
</dbReference>
<evidence type="ECO:0000256" key="4">
    <source>
        <dbReference type="ARBA" id="ARBA00023277"/>
    </source>
</evidence>
<dbReference type="InterPro" id="IPR011059">
    <property type="entry name" value="Metal-dep_hydrolase_composite"/>
</dbReference>
<evidence type="ECO:0000259" key="5">
    <source>
        <dbReference type="Pfam" id="PF01979"/>
    </source>
</evidence>
<gene>
    <name evidence="6" type="ORF">METZ01_LOCUS62389</name>
</gene>
<dbReference type="SUPFAM" id="SSF51338">
    <property type="entry name" value="Composite domain of metallo-dependent hydrolases"/>
    <property type="match status" value="1"/>
</dbReference>
<reference evidence="6" key="1">
    <citation type="submission" date="2018-05" db="EMBL/GenBank/DDBJ databases">
        <authorList>
            <person name="Lanie J.A."/>
            <person name="Ng W.-L."/>
            <person name="Kazmierczak K.M."/>
            <person name="Andrzejewski T.M."/>
            <person name="Davidsen T.M."/>
            <person name="Wayne K.J."/>
            <person name="Tettelin H."/>
            <person name="Glass J.I."/>
            <person name="Rusch D."/>
            <person name="Podicherti R."/>
            <person name="Tsui H.-C.T."/>
            <person name="Winkler M.E."/>
        </authorList>
    </citation>
    <scope>NUCLEOTIDE SEQUENCE</scope>
</reference>
<dbReference type="AlphaFoldDB" id="A0A381SZX3"/>
<dbReference type="NCBIfam" id="TIGR00221">
    <property type="entry name" value="nagA"/>
    <property type="match status" value="1"/>
</dbReference>
<accession>A0A381SZX3</accession>
<feature type="domain" description="Amidohydrolase-related" evidence="5">
    <location>
        <begin position="58"/>
        <end position="382"/>
    </location>
</feature>
<dbReference type="Pfam" id="PF22643">
    <property type="entry name" value="NagA_N"/>
    <property type="match status" value="1"/>
</dbReference>
<keyword evidence="3" id="KW-0378">Hydrolase</keyword>
<proteinExistence type="inferred from homology"/>
<dbReference type="Gene3D" id="3.20.20.140">
    <property type="entry name" value="Metal-dependent hydrolases"/>
    <property type="match status" value="1"/>
</dbReference>
<dbReference type="InterPro" id="IPR003764">
    <property type="entry name" value="GlcNAc_6-P_deAcase"/>
</dbReference>
<protein>
    <recommendedName>
        <fullName evidence="5">Amidohydrolase-related domain-containing protein</fullName>
    </recommendedName>
</protein>
<dbReference type="PANTHER" id="PTHR11113">
    <property type="entry name" value="N-ACETYLGLUCOSAMINE-6-PHOSPHATE DEACETYLASE"/>
    <property type="match status" value="1"/>
</dbReference>
<evidence type="ECO:0000313" key="6">
    <source>
        <dbReference type="EMBL" id="SVA09535.1"/>
    </source>
</evidence>
<sequence>MPYPPKRVLSLDGPKIFTGFDTLEDHTVVISDGIIDAVVPRDQIGSGIDKVDLGGGLLAPGFLDLQVNGGGGAFFNGSPDLHTLETISNTHRCYGTTALLPTLISGTSETLTAAIAAVRTAIGNKMPGIVGVHLEGPYINAHRRGIHAKEHIASINSDVAELLASLEVGTTLVTVAPECVPKGLIRQLTDHGVCIAIGHSNATYEEASIALAEGAQGFTHLFNAMTPLKSREPGCVGAALDDETSWFGIIADGYHVHPATLRVALSAKTSGKAILISDAMPATKCNMSTFDWNGETIHVDDGRCTTIDGTLAGSTLTLRDAIVYVIENLNLSLEEALRMASTYPAEAIGRQDEFGYVRKGNHANLVLLDERLNVIETWVEGDRFQSRNPGGV</sequence>
<evidence type="ECO:0000256" key="1">
    <source>
        <dbReference type="ARBA" id="ARBA00010716"/>
    </source>
</evidence>
<dbReference type="CDD" id="cd00854">
    <property type="entry name" value="NagA"/>
    <property type="match status" value="1"/>
</dbReference>
<comment type="similarity">
    <text evidence="1">Belongs to the metallo-dependent hydrolases superfamily. NagA family.</text>
</comment>
<dbReference type="SUPFAM" id="SSF51556">
    <property type="entry name" value="Metallo-dependent hydrolases"/>
    <property type="match status" value="1"/>
</dbReference>
<dbReference type="PIRSF" id="PIRSF038994">
    <property type="entry name" value="NagA"/>
    <property type="match status" value="1"/>
</dbReference>
<evidence type="ECO:0000256" key="2">
    <source>
        <dbReference type="ARBA" id="ARBA00022723"/>
    </source>
</evidence>
<dbReference type="InterPro" id="IPR006680">
    <property type="entry name" value="Amidohydro-rel"/>
</dbReference>
<keyword evidence="2" id="KW-0479">Metal-binding</keyword>
<name>A0A381SZX3_9ZZZZ</name>
<dbReference type="Gene3D" id="2.30.40.10">
    <property type="entry name" value="Urease, subunit C, domain 1"/>
    <property type="match status" value="1"/>
</dbReference>
<dbReference type="GO" id="GO:0046872">
    <property type="term" value="F:metal ion binding"/>
    <property type="evidence" value="ECO:0007669"/>
    <property type="project" value="UniProtKB-KW"/>
</dbReference>